<keyword evidence="1" id="KW-0812">Transmembrane</keyword>
<accession>A0A3N7JUD4</accession>
<protein>
    <submittedName>
        <fullName evidence="2">Uncharacterized protein</fullName>
    </submittedName>
</protein>
<organism evidence="2 3">
    <name type="scientific">Piscinibacter terrae</name>
    <dbReference type="NCBI Taxonomy" id="2496871"/>
    <lineage>
        <taxon>Bacteria</taxon>
        <taxon>Pseudomonadati</taxon>
        <taxon>Pseudomonadota</taxon>
        <taxon>Betaproteobacteria</taxon>
        <taxon>Burkholderiales</taxon>
        <taxon>Sphaerotilaceae</taxon>
        <taxon>Piscinibacter</taxon>
    </lineage>
</organism>
<dbReference type="RefSeq" id="WP_124541044.1">
    <property type="nucleotide sequence ID" value="NZ_QUSW01000003.1"/>
</dbReference>
<sequence length="140" mass="15103">MSDNNPYLPPAAQVEDVAAAPAKRVPRVFIALIVIYFLLEGLGIIIEGQPWLAIRLIVLGIAVSRMFKGSRAASRVVAGLFVLGCLLSIVTGLRLWPGNPVEAGITWLVAAMMAAIAAYAMFHPSMKALYDDGDVARWRP</sequence>
<keyword evidence="1" id="KW-0472">Membrane</keyword>
<dbReference type="EMBL" id="QUSW01000003">
    <property type="protein sequence ID" value="RQP24509.1"/>
    <property type="molecule type" value="Genomic_DNA"/>
</dbReference>
<keyword evidence="3" id="KW-1185">Reference proteome</keyword>
<comment type="caution">
    <text evidence="2">The sequence shown here is derived from an EMBL/GenBank/DDBJ whole genome shotgun (WGS) entry which is preliminary data.</text>
</comment>
<evidence type="ECO:0000313" key="3">
    <source>
        <dbReference type="Proteomes" id="UP000267464"/>
    </source>
</evidence>
<evidence type="ECO:0000256" key="1">
    <source>
        <dbReference type="SAM" id="Phobius"/>
    </source>
</evidence>
<keyword evidence="1" id="KW-1133">Transmembrane helix</keyword>
<evidence type="ECO:0000313" key="2">
    <source>
        <dbReference type="EMBL" id="RQP24509.1"/>
    </source>
</evidence>
<dbReference type="AlphaFoldDB" id="A0A3N7JUD4"/>
<name>A0A3N7JUD4_9BURK</name>
<proteinExistence type="predicted"/>
<feature type="transmembrane region" description="Helical" evidence="1">
    <location>
        <begin position="52"/>
        <end position="67"/>
    </location>
</feature>
<reference evidence="2 3" key="2">
    <citation type="submission" date="2018-12" db="EMBL/GenBank/DDBJ databases">
        <title>Rhizobacter gummiphilus sp. nov., a rubber-degrading bacterium isolated from the soil of a botanical garden in Japan.</title>
        <authorList>
            <person name="Shunsuke S.S."/>
        </authorList>
    </citation>
    <scope>NUCLEOTIDE SEQUENCE [LARGE SCALE GENOMIC DNA]</scope>
    <source>
        <strain evidence="2 3">S-16</strain>
    </source>
</reference>
<feature type="transmembrane region" description="Helical" evidence="1">
    <location>
        <begin position="28"/>
        <end position="46"/>
    </location>
</feature>
<gene>
    <name evidence="2" type="ORF">DZC73_14590</name>
</gene>
<feature type="transmembrane region" description="Helical" evidence="1">
    <location>
        <begin position="103"/>
        <end position="122"/>
    </location>
</feature>
<dbReference type="OrthoDB" id="9927786at2"/>
<dbReference type="Proteomes" id="UP000267464">
    <property type="component" value="Unassembled WGS sequence"/>
</dbReference>
<reference evidence="2 3" key="1">
    <citation type="submission" date="2018-08" db="EMBL/GenBank/DDBJ databases">
        <authorList>
            <person name="Khan S.A."/>
            <person name="Jeon C.O."/>
            <person name="Chun B.H."/>
            <person name="Jeong S.E."/>
        </authorList>
    </citation>
    <scope>NUCLEOTIDE SEQUENCE [LARGE SCALE GENOMIC DNA]</scope>
    <source>
        <strain evidence="2 3">S-16</strain>
    </source>
</reference>
<feature type="transmembrane region" description="Helical" evidence="1">
    <location>
        <begin position="76"/>
        <end position="97"/>
    </location>
</feature>